<dbReference type="InterPro" id="IPR002363">
    <property type="entry name" value="Ribosomal_uL10_CS_bac"/>
</dbReference>
<evidence type="ECO:0000256" key="4">
    <source>
        <dbReference type="ARBA" id="ARBA00023274"/>
    </source>
</evidence>
<evidence type="ECO:0000256" key="6">
    <source>
        <dbReference type="HAMAP-Rule" id="MF_00362"/>
    </source>
</evidence>
<proteinExistence type="inferred from homology"/>
<dbReference type="InterPro" id="IPR047865">
    <property type="entry name" value="Ribosomal_uL10_bac_type"/>
</dbReference>
<dbReference type="GO" id="GO:0003735">
    <property type="term" value="F:structural constituent of ribosome"/>
    <property type="evidence" value="ECO:0007669"/>
    <property type="project" value="InterPro"/>
</dbReference>
<comment type="similarity">
    <text evidence="2 6">Belongs to the universal ribosomal protein uL10 family.</text>
</comment>
<gene>
    <name evidence="6 7" type="primary">rplJ</name>
    <name evidence="7" type="ORF">Taqua_02332</name>
</gene>
<dbReference type="CDD" id="cd05797">
    <property type="entry name" value="Ribosomal_L10"/>
    <property type="match status" value="1"/>
</dbReference>
<reference evidence="7 8" key="1">
    <citation type="submission" date="2019-07" db="EMBL/GenBank/DDBJ databases">
        <title>Tepidimonas aquatica CLN-1 draft genome.</title>
        <authorList>
            <person name="Da Costa M.S."/>
            <person name="Froufe H.J.C."/>
            <person name="Egas C."/>
            <person name="Albuquerque L."/>
        </authorList>
    </citation>
    <scope>NUCLEOTIDE SEQUENCE [LARGE SCALE GENOMIC DNA]</scope>
    <source>
        <strain evidence="7 8">CLN-1</strain>
    </source>
</reference>
<dbReference type="InterPro" id="IPR043141">
    <property type="entry name" value="Ribosomal_uL10-like_sf"/>
</dbReference>
<evidence type="ECO:0000313" key="8">
    <source>
        <dbReference type="Proteomes" id="UP000318554"/>
    </source>
</evidence>
<organism evidence="7 8">
    <name type="scientific">Tepidimonas aquatica</name>
    <dbReference type="NCBI Taxonomy" id="247482"/>
    <lineage>
        <taxon>Bacteria</taxon>
        <taxon>Pseudomonadati</taxon>
        <taxon>Pseudomonadota</taxon>
        <taxon>Betaproteobacteria</taxon>
        <taxon>Burkholderiales</taxon>
        <taxon>Tepidimonas</taxon>
    </lineage>
</organism>
<evidence type="ECO:0000256" key="5">
    <source>
        <dbReference type="ARBA" id="ARBA00035202"/>
    </source>
</evidence>
<comment type="subunit">
    <text evidence="6">Part of the ribosomal stalk of the 50S ribosomal subunit. The N-terminus interacts with L11 and the large rRNA to form the base of the stalk. The C-terminus forms an elongated spine to which L12 dimers bind in a sequential fashion forming a multimeric L10(L12)X complex.</text>
</comment>
<dbReference type="NCBIfam" id="NF000955">
    <property type="entry name" value="PRK00099.1-1"/>
    <property type="match status" value="1"/>
</dbReference>
<dbReference type="Gene3D" id="3.30.70.1730">
    <property type="match status" value="1"/>
</dbReference>
<name>A0A554WC62_9BURK</name>
<comment type="caution">
    <text evidence="7">The sequence shown here is derived from an EMBL/GenBank/DDBJ whole genome shotgun (WGS) entry which is preliminary data.</text>
</comment>
<dbReference type="InterPro" id="IPR001790">
    <property type="entry name" value="Ribosomal_uL10"/>
</dbReference>
<keyword evidence="4 6" id="KW-0687">Ribonucleoprotein</keyword>
<dbReference type="GO" id="GO:0006412">
    <property type="term" value="P:translation"/>
    <property type="evidence" value="ECO:0007669"/>
    <property type="project" value="UniProtKB-UniRule"/>
</dbReference>
<keyword evidence="3 6" id="KW-0689">Ribosomal protein</keyword>
<dbReference type="HAMAP" id="MF_00362">
    <property type="entry name" value="Ribosomal_uL10"/>
    <property type="match status" value="1"/>
</dbReference>
<dbReference type="SUPFAM" id="SSF160369">
    <property type="entry name" value="Ribosomal protein L10-like"/>
    <property type="match status" value="1"/>
</dbReference>
<keyword evidence="8" id="KW-1185">Reference proteome</keyword>
<keyword evidence="6" id="KW-0699">rRNA-binding</keyword>
<sequence>MGCMPTDVGGRVLKESTLSLNRSEKQAVIDEVAALAAKAQTLVMAEYRGITVADLTKLRVEARKAGVTVNVLKNTLARRATAGTPFAVAADQMTGPLIYAFSEDAVAAAKVVAEFAKTNDKMVLRGGVYAGKALDVNGVKALASIPSKEVLLSQLLGLLQSPVSRLARVVAALAEKKGEGAAAEAQPA</sequence>
<dbReference type="PANTHER" id="PTHR11560">
    <property type="entry name" value="39S RIBOSOMAL PROTEIN L10, MITOCHONDRIAL"/>
    <property type="match status" value="1"/>
</dbReference>
<dbReference type="PROSITE" id="PS01109">
    <property type="entry name" value="RIBOSOMAL_L10"/>
    <property type="match status" value="1"/>
</dbReference>
<dbReference type="EMBL" id="VJNA01000039">
    <property type="protein sequence ID" value="TSE21170.1"/>
    <property type="molecule type" value="Genomic_DNA"/>
</dbReference>
<comment type="function">
    <text evidence="1 6">Forms part of the ribosomal stalk, playing a central role in the interaction of the ribosome with GTP-bound translation factors.</text>
</comment>
<dbReference type="GO" id="GO:0070180">
    <property type="term" value="F:large ribosomal subunit rRNA binding"/>
    <property type="evidence" value="ECO:0007669"/>
    <property type="project" value="UniProtKB-UniRule"/>
</dbReference>
<evidence type="ECO:0000256" key="2">
    <source>
        <dbReference type="ARBA" id="ARBA00008889"/>
    </source>
</evidence>
<dbReference type="GO" id="GO:0015934">
    <property type="term" value="C:large ribosomal subunit"/>
    <property type="evidence" value="ECO:0007669"/>
    <property type="project" value="InterPro"/>
</dbReference>
<protein>
    <recommendedName>
        <fullName evidence="5 6">Large ribosomal subunit protein uL10</fullName>
    </recommendedName>
</protein>
<dbReference type="AlphaFoldDB" id="A0A554WC62"/>
<evidence type="ECO:0000256" key="3">
    <source>
        <dbReference type="ARBA" id="ARBA00022980"/>
    </source>
</evidence>
<evidence type="ECO:0000313" key="7">
    <source>
        <dbReference type="EMBL" id="TSE21170.1"/>
    </source>
</evidence>
<dbReference type="Pfam" id="PF00466">
    <property type="entry name" value="Ribosomal_L10"/>
    <property type="match status" value="1"/>
</dbReference>
<dbReference type="Gene3D" id="6.10.250.290">
    <property type="match status" value="1"/>
</dbReference>
<accession>A0A554WC62</accession>
<evidence type="ECO:0000256" key="1">
    <source>
        <dbReference type="ARBA" id="ARBA00002633"/>
    </source>
</evidence>
<dbReference type="Proteomes" id="UP000318554">
    <property type="component" value="Unassembled WGS sequence"/>
</dbReference>
<keyword evidence="6" id="KW-0694">RNA-binding</keyword>
<dbReference type="InterPro" id="IPR022973">
    <property type="entry name" value="Ribosomal_uL10_bac"/>
</dbReference>